<dbReference type="Proteomes" id="UP000070539">
    <property type="component" value="Unassembled WGS sequence"/>
</dbReference>
<name>A0A136WFY0_9FIRM</name>
<dbReference type="STRING" id="36847.CLNEO_13480"/>
<keyword evidence="2" id="KW-1185">Reference proteome</keyword>
<proteinExistence type="predicted"/>
<sequence>MILDDILQRLEDDTELKSLLNSSSNNTGIYLNKTDKTDSIVYRFINLTSDAIKEQNRLEISCLSQDYLKVNAILERVKAILLTVGDEQFNNDVLEIALNGGGYLFDEDTKNHIVKAFFIVKNRYRR</sequence>
<dbReference type="RefSeq" id="WP_066086365.1">
    <property type="nucleotide sequence ID" value="NZ_LRVM01000003.1"/>
</dbReference>
<evidence type="ECO:0000313" key="1">
    <source>
        <dbReference type="EMBL" id="KXL53377.1"/>
    </source>
</evidence>
<accession>A0A136WFY0</accession>
<reference evidence="1 2" key="1">
    <citation type="submission" date="2016-01" db="EMBL/GenBank/DDBJ databases">
        <title>Genome sequence of Clostridium neopropionicum X4, DSM-3847.</title>
        <authorList>
            <person name="Poehlein A."/>
            <person name="Beck M.H."/>
            <person name="Bengelsdorf F.R."/>
            <person name="Daniel R."/>
            <person name="Duerre P."/>
        </authorList>
    </citation>
    <scope>NUCLEOTIDE SEQUENCE [LARGE SCALE GENOMIC DNA]</scope>
    <source>
        <strain evidence="1 2">DSM-3847</strain>
    </source>
</reference>
<protein>
    <submittedName>
        <fullName evidence="1">Uncharacterized protein</fullName>
    </submittedName>
</protein>
<evidence type="ECO:0000313" key="2">
    <source>
        <dbReference type="Proteomes" id="UP000070539"/>
    </source>
</evidence>
<dbReference type="EMBL" id="LRVM01000003">
    <property type="protein sequence ID" value="KXL53377.1"/>
    <property type="molecule type" value="Genomic_DNA"/>
</dbReference>
<comment type="caution">
    <text evidence="1">The sequence shown here is derived from an EMBL/GenBank/DDBJ whole genome shotgun (WGS) entry which is preliminary data.</text>
</comment>
<organism evidence="1 2">
    <name type="scientific">Anaerotignum neopropionicum</name>
    <dbReference type="NCBI Taxonomy" id="36847"/>
    <lineage>
        <taxon>Bacteria</taxon>
        <taxon>Bacillati</taxon>
        <taxon>Bacillota</taxon>
        <taxon>Clostridia</taxon>
        <taxon>Lachnospirales</taxon>
        <taxon>Anaerotignaceae</taxon>
        <taxon>Anaerotignum</taxon>
    </lineage>
</organism>
<dbReference type="AlphaFoldDB" id="A0A136WFY0"/>
<dbReference type="OrthoDB" id="9876777at2"/>
<gene>
    <name evidence="1" type="ORF">CLNEO_13480</name>
</gene>